<dbReference type="Proteomes" id="UP001501578">
    <property type="component" value="Unassembled WGS sequence"/>
</dbReference>
<proteinExistence type="predicted"/>
<name>A0ABN1PZJ5_9ACTN</name>
<evidence type="ECO:0000313" key="4">
    <source>
        <dbReference type="Proteomes" id="UP001501578"/>
    </source>
</evidence>
<evidence type="ECO:0000256" key="1">
    <source>
        <dbReference type="SAM" id="MobiDB-lite"/>
    </source>
</evidence>
<protein>
    <recommendedName>
        <fullName evidence="5">DUF4190 domain-containing protein</fullName>
    </recommendedName>
</protein>
<dbReference type="RefSeq" id="WP_343951760.1">
    <property type="nucleotide sequence ID" value="NZ_BAAAHQ010000023.1"/>
</dbReference>
<feature type="transmembrane region" description="Helical" evidence="2">
    <location>
        <begin position="44"/>
        <end position="70"/>
    </location>
</feature>
<gene>
    <name evidence="3" type="ORF">GCM10009560_43380</name>
</gene>
<keyword evidence="2" id="KW-1133">Transmembrane helix</keyword>
<evidence type="ECO:0008006" key="5">
    <source>
        <dbReference type="Google" id="ProtNLM"/>
    </source>
</evidence>
<organism evidence="3 4">
    <name type="scientific">Nonomuraea longicatena</name>
    <dbReference type="NCBI Taxonomy" id="83682"/>
    <lineage>
        <taxon>Bacteria</taxon>
        <taxon>Bacillati</taxon>
        <taxon>Actinomycetota</taxon>
        <taxon>Actinomycetes</taxon>
        <taxon>Streptosporangiales</taxon>
        <taxon>Streptosporangiaceae</taxon>
        <taxon>Nonomuraea</taxon>
    </lineage>
</organism>
<keyword evidence="2" id="KW-0812">Transmembrane</keyword>
<evidence type="ECO:0000256" key="2">
    <source>
        <dbReference type="SAM" id="Phobius"/>
    </source>
</evidence>
<feature type="region of interest" description="Disordered" evidence="1">
    <location>
        <begin position="1"/>
        <end position="36"/>
    </location>
</feature>
<evidence type="ECO:0000313" key="3">
    <source>
        <dbReference type="EMBL" id="GAA0935354.1"/>
    </source>
</evidence>
<feature type="compositionally biased region" description="Low complexity" evidence="1">
    <location>
        <begin position="23"/>
        <end position="36"/>
    </location>
</feature>
<reference evidence="3 4" key="1">
    <citation type="journal article" date="2019" name="Int. J. Syst. Evol. Microbiol.">
        <title>The Global Catalogue of Microorganisms (GCM) 10K type strain sequencing project: providing services to taxonomists for standard genome sequencing and annotation.</title>
        <authorList>
            <consortium name="The Broad Institute Genomics Platform"/>
            <consortium name="The Broad Institute Genome Sequencing Center for Infectious Disease"/>
            <person name="Wu L."/>
            <person name="Ma J."/>
        </authorList>
    </citation>
    <scope>NUCLEOTIDE SEQUENCE [LARGE SCALE GENOMIC DNA]</scope>
    <source>
        <strain evidence="3 4">JCM 11136</strain>
    </source>
</reference>
<feature type="compositionally biased region" description="Pro residues" evidence="1">
    <location>
        <begin position="1"/>
        <end position="22"/>
    </location>
</feature>
<sequence length="107" mass="11149">MTTPDNPPPGDDQSPTPPPSYQAPPYQQPYGQPKPSSGTQLFSIFGFVCAGLALLILPIVFGPIGIVLGIVGHTRGEQLGKWAAVTAGVLMVVGMLLGYLVFAGLSR</sequence>
<dbReference type="EMBL" id="BAAAHQ010000023">
    <property type="protein sequence ID" value="GAA0935354.1"/>
    <property type="molecule type" value="Genomic_DNA"/>
</dbReference>
<feature type="transmembrane region" description="Helical" evidence="2">
    <location>
        <begin position="82"/>
        <end position="102"/>
    </location>
</feature>
<comment type="caution">
    <text evidence="3">The sequence shown here is derived from an EMBL/GenBank/DDBJ whole genome shotgun (WGS) entry which is preliminary data.</text>
</comment>
<accession>A0ABN1PZJ5</accession>
<keyword evidence="2" id="KW-0472">Membrane</keyword>
<keyword evidence="4" id="KW-1185">Reference proteome</keyword>